<evidence type="ECO:0000313" key="1">
    <source>
        <dbReference type="EMBL" id="GAA2772984.1"/>
    </source>
</evidence>
<comment type="caution">
    <text evidence="1">The sequence shown here is derived from an EMBL/GenBank/DDBJ whole genome shotgun (WGS) entry which is preliminary data.</text>
</comment>
<accession>A0ABN3UZR8</accession>
<reference evidence="1 2" key="1">
    <citation type="journal article" date="2019" name="Int. J. Syst. Evol. Microbiol.">
        <title>The Global Catalogue of Microorganisms (GCM) 10K type strain sequencing project: providing services to taxonomists for standard genome sequencing and annotation.</title>
        <authorList>
            <consortium name="The Broad Institute Genomics Platform"/>
            <consortium name="The Broad Institute Genome Sequencing Center for Infectious Disease"/>
            <person name="Wu L."/>
            <person name="Ma J."/>
        </authorList>
    </citation>
    <scope>NUCLEOTIDE SEQUENCE [LARGE SCALE GENOMIC DNA]</scope>
    <source>
        <strain evidence="1 2">JCM 9383</strain>
    </source>
</reference>
<evidence type="ECO:0000313" key="2">
    <source>
        <dbReference type="Proteomes" id="UP001500979"/>
    </source>
</evidence>
<protein>
    <submittedName>
        <fullName evidence="1">Uncharacterized protein</fullName>
    </submittedName>
</protein>
<proteinExistence type="predicted"/>
<name>A0ABN3UZR8_9PSEU</name>
<sequence length="196" mass="21579">MPDHSGEIPGQISIEEAIADVERSVRALGDAVRQNAPAEQPAAEQLTEQQLANRAALANRLRDADKHARTVHPGQYGRSLAVLLRFLSHIIDDPTRPLGLMPHHAQHVADHLTEQASDAHRADLCKGTLGGYPFWHDEGGNTVRIAPEPDGLGVNFWVTECGNEDGPRLGWEEIRDIGRHLAELDAHRATTERNDQ</sequence>
<dbReference type="RefSeq" id="WP_344677257.1">
    <property type="nucleotide sequence ID" value="NZ_BAAAUX010000001.1"/>
</dbReference>
<gene>
    <name evidence="1" type="ORF">GCM10010470_00670</name>
</gene>
<organism evidence="1 2">
    <name type="scientific">Saccharopolyspora taberi</name>
    <dbReference type="NCBI Taxonomy" id="60895"/>
    <lineage>
        <taxon>Bacteria</taxon>
        <taxon>Bacillati</taxon>
        <taxon>Actinomycetota</taxon>
        <taxon>Actinomycetes</taxon>
        <taxon>Pseudonocardiales</taxon>
        <taxon>Pseudonocardiaceae</taxon>
        <taxon>Saccharopolyspora</taxon>
    </lineage>
</organism>
<dbReference type="EMBL" id="BAAAUX010000001">
    <property type="protein sequence ID" value="GAA2772984.1"/>
    <property type="molecule type" value="Genomic_DNA"/>
</dbReference>
<dbReference type="Proteomes" id="UP001500979">
    <property type="component" value="Unassembled WGS sequence"/>
</dbReference>
<keyword evidence="2" id="KW-1185">Reference proteome</keyword>